<dbReference type="PANTHER" id="PTHR36174:SF1">
    <property type="entry name" value="LIPID II:GLYCINE GLYCYLTRANSFERASE"/>
    <property type="match status" value="1"/>
</dbReference>
<evidence type="ECO:0000313" key="8">
    <source>
        <dbReference type="EMBL" id="GAK60761.1"/>
    </source>
</evidence>
<dbReference type="GO" id="GO:0016755">
    <property type="term" value="F:aminoacyltransferase activity"/>
    <property type="evidence" value="ECO:0007669"/>
    <property type="project" value="InterPro"/>
</dbReference>
<dbReference type="Pfam" id="PF13480">
    <property type="entry name" value="Acetyltransf_6"/>
    <property type="match status" value="1"/>
</dbReference>
<dbReference type="InterPro" id="IPR003447">
    <property type="entry name" value="FEMABX"/>
</dbReference>
<keyword evidence="4" id="KW-0573">Peptidoglycan synthesis</keyword>
<dbReference type="STRING" id="1499967.U27_00659"/>
<dbReference type="GO" id="GO:0008360">
    <property type="term" value="P:regulation of cell shape"/>
    <property type="evidence" value="ECO:0007669"/>
    <property type="project" value="UniProtKB-KW"/>
</dbReference>
<reference evidence="8 9" key="1">
    <citation type="journal article" date="2015" name="PeerJ">
        <title>First genomic representation of candidate bacterial phylum KSB3 points to enhanced environmental sensing as a trigger of wastewater bulking.</title>
        <authorList>
            <person name="Sekiguchi Y."/>
            <person name="Ohashi A."/>
            <person name="Parks D.H."/>
            <person name="Yamauchi T."/>
            <person name="Tyson G.W."/>
            <person name="Hugenholtz P."/>
        </authorList>
    </citation>
    <scope>NUCLEOTIDE SEQUENCE [LARGE SCALE GENOMIC DNA]</scope>
</reference>
<evidence type="ECO:0000256" key="4">
    <source>
        <dbReference type="ARBA" id="ARBA00022984"/>
    </source>
</evidence>
<evidence type="ECO:0000256" key="2">
    <source>
        <dbReference type="ARBA" id="ARBA00022679"/>
    </source>
</evidence>
<dbReference type="Proteomes" id="UP000030661">
    <property type="component" value="Unassembled WGS sequence"/>
</dbReference>
<dbReference type="GO" id="GO:0071555">
    <property type="term" value="P:cell wall organization"/>
    <property type="evidence" value="ECO:0007669"/>
    <property type="project" value="UniProtKB-KW"/>
</dbReference>
<protein>
    <recommendedName>
        <fullName evidence="7">BioF2-like acetyltransferase domain-containing protein</fullName>
    </recommendedName>
</protein>
<dbReference type="EMBL" id="DF820474">
    <property type="protein sequence ID" value="GAK60761.1"/>
    <property type="molecule type" value="Genomic_DNA"/>
</dbReference>
<dbReference type="AlphaFoldDB" id="A0A081C856"/>
<sequence>MSNKTPEIHVKQLQKGQETRWDAYVQKASPFAVYHLTAWKRVIENTFGHPVFYLYASHNDDIIGVFPLVFLKSVLFGKFLVSLPYFNYGGILADDDAIRRKLLEEAISIARREGAAHIEMRHLHNYPFDLPTKTSKVLMVLDLPATTEELWNSFKSKLRSQIRRPEKEEFTVRIGHLDEVNNFYQVFAHKMRELGTPVYTKKLFINILQEFPEAVRICTVSDGAKPIASGLILGFQHMLQIPWAATLRAYDRFSVNMMLYWNILKFACEHGYTQFDFGRSTQDEGTYKFKQQWGSEPVPCYWQYWLAYSGDPPEINPDNPKYRLAINVWQRLPLAVTNFLGPHIVKYIP</sequence>
<keyword evidence="6" id="KW-0961">Cell wall biogenesis/degradation</keyword>
<accession>A0A081C856</accession>
<comment type="similarity">
    <text evidence="1">Belongs to the FemABX family.</text>
</comment>
<keyword evidence="5" id="KW-0012">Acyltransferase</keyword>
<dbReference type="GO" id="GO:0009252">
    <property type="term" value="P:peptidoglycan biosynthetic process"/>
    <property type="evidence" value="ECO:0007669"/>
    <property type="project" value="UniProtKB-KW"/>
</dbReference>
<feature type="domain" description="BioF2-like acetyltransferase" evidence="7">
    <location>
        <begin position="153"/>
        <end position="289"/>
    </location>
</feature>
<dbReference type="NCBIfam" id="TIGR03019">
    <property type="entry name" value="pepcterm_femAB"/>
    <property type="match status" value="1"/>
</dbReference>
<gene>
    <name evidence="8" type="ORF">U27_00659</name>
</gene>
<dbReference type="Gene3D" id="3.40.630.30">
    <property type="match status" value="2"/>
</dbReference>
<evidence type="ECO:0000259" key="7">
    <source>
        <dbReference type="Pfam" id="PF13480"/>
    </source>
</evidence>
<dbReference type="SUPFAM" id="SSF55729">
    <property type="entry name" value="Acyl-CoA N-acyltransferases (Nat)"/>
    <property type="match status" value="2"/>
</dbReference>
<dbReference type="HOGENOM" id="CLU_042156_0_0_0"/>
<keyword evidence="2" id="KW-0808">Transferase</keyword>
<evidence type="ECO:0000256" key="5">
    <source>
        <dbReference type="ARBA" id="ARBA00023315"/>
    </source>
</evidence>
<proteinExistence type="inferred from homology"/>
<dbReference type="InterPro" id="IPR050644">
    <property type="entry name" value="PG_Glycine_Bridge_Synth"/>
</dbReference>
<dbReference type="InterPro" id="IPR038740">
    <property type="entry name" value="BioF2-like_GNAT_dom"/>
</dbReference>
<keyword evidence="9" id="KW-1185">Reference proteome</keyword>
<dbReference type="PROSITE" id="PS51191">
    <property type="entry name" value="FEMABX"/>
    <property type="match status" value="1"/>
</dbReference>
<evidence type="ECO:0000313" key="9">
    <source>
        <dbReference type="Proteomes" id="UP000030661"/>
    </source>
</evidence>
<keyword evidence="3" id="KW-0133">Cell shape</keyword>
<evidence type="ECO:0000256" key="1">
    <source>
        <dbReference type="ARBA" id="ARBA00009943"/>
    </source>
</evidence>
<dbReference type="InterPro" id="IPR017469">
    <property type="entry name" value="PEP-CTERM_FemAB-rel"/>
</dbReference>
<evidence type="ECO:0000256" key="6">
    <source>
        <dbReference type="ARBA" id="ARBA00023316"/>
    </source>
</evidence>
<dbReference type="eggNOG" id="COG5653">
    <property type="taxonomic scope" value="Bacteria"/>
</dbReference>
<name>A0A081C856_VECG1</name>
<organism evidence="8 9">
    <name type="scientific">Vecturithrix granuli</name>
    <dbReference type="NCBI Taxonomy" id="1499967"/>
    <lineage>
        <taxon>Bacteria</taxon>
        <taxon>Candidatus Moduliflexota</taxon>
        <taxon>Candidatus Vecturitrichia</taxon>
        <taxon>Candidatus Vecturitrichales</taxon>
        <taxon>Candidatus Vecturitrichaceae</taxon>
        <taxon>Candidatus Vecturithrix</taxon>
    </lineage>
</organism>
<dbReference type="InterPro" id="IPR016181">
    <property type="entry name" value="Acyl_CoA_acyltransferase"/>
</dbReference>
<evidence type="ECO:0000256" key="3">
    <source>
        <dbReference type="ARBA" id="ARBA00022960"/>
    </source>
</evidence>
<dbReference type="PANTHER" id="PTHR36174">
    <property type="entry name" value="LIPID II:GLYCINE GLYCYLTRANSFERASE"/>
    <property type="match status" value="1"/>
</dbReference>